<accession>A0ABW3HST6</accession>
<comment type="caution">
    <text evidence="1">The sequence shown here is derived from an EMBL/GenBank/DDBJ whole genome shotgun (WGS) entry which is preliminary data.</text>
</comment>
<name>A0ABW3HST6_9BACL</name>
<proteinExistence type="predicted"/>
<sequence>MIKHIQKNSQQPLKQHFQQLLLLGQKNIYGPWREVLAVAVGGYAVYYFINDETEDLYTFIKYYYRELGEGFFDHNGTFIGDYEIKKEIRVTANSDGTGGNVSTDERESSIIEPWF</sequence>
<organism evidence="1 2">
    <name type="scientific">Paenibacillus chungangensis</name>
    <dbReference type="NCBI Taxonomy" id="696535"/>
    <lineage>
        <taxon>Bacteria</taxon>
        <taxon>Bacillati</taxon>
        <taxon>Bacillota</taxon>
        <taxon>Bacilli</taxon>
        <taxon>Bacillales</taxon>
        <taxon>Paenibacillaceae</taxon>
        <taxon>Paenibacillus</taxon>
    </lineage>
</organism>
<dbReference type="RefSeq" id="WP_377564954.1">
    <property type="nucleotide sequence ID" value="NZ_JBHTJZ010000021.1"/>
</dbReference>
<evidence type="ECO:0000313" key="2">
    <source>
        <dbReference type="Proteomes" id="UP001596989"/>
    </source>
</evidence>
<dbReference type="Proteomes" id="UP001596989">
    <property type="component" value="Unassembled WGS sequence"/>
</dbReference>
<evidence type="ECO:0000313" key="1">
    <source>
        <dbReference type="EMBL" id="MFD0960454.1"/>
    </source>
</evidence>
<gene>
    <name evidence="1" type="ORF">ACFQ2I_13760</name>
</gene>
<keyword evidence="2" id="KW-1185">Reference proteome</keyword>
<dbReference type="EMBL" id="JBHTJZ010000021">
    <property type="protein sequence ID" value="MFD0960454.1"/>
    <property type="molecule type" value="Genomic_DNA"/>
</dbReference>
<protein>
    <submittedName>
        <fullName evidence="1">Uncharacterized protein</fullName>
    </submittedName>
</protein>
<reference evidence="2" key="1">
    <citation type="journal article" date="2019" name="Int. J. Syst. Evol. Microbiol.">
        <title>The Global Catalogue of Microorganisms (GCM) 10K type strain sequencing project: providing services to taxonomists for standard genome sequencing and annotation.</title>
        <authorList>
            <consortium name="The Broad Institute Genomics Platform"/>
            <consortium name="The Broad Institute Genome Sequencing Center for Infectious Disease"/>
            <person name="Wu L."/>
            <person name="Ma J."/>
        </authorList>
    </citation>
    <scope>NUCLEOTIDE SEQUENCE [LARGE SCALE GENOMIC DNA]</scope>
    <source>
        <strain evidence="2">CCUG 59129</strain>
    </source>
</reference>